<dbReference type="Pfam" id="PF08311">
    <property type="entry name" value="Mad3_BUB1_I"/>
    <property type="match status" value="1"/>
</dbReference>
<dbReference type="AlphaFoldDB" id="A0A0H2RNZ9"/>
<dbReference type="PANTHER" id="PTHR14030">
    <property type="entry name" value="MITOTIC CHECKPOINT SERINE/THREONINE-PROTEIN KINASE BUB1"/>
    <property type="match status" value="1"/>
</dbReference>
<feature type="region of interest" description="Disordered" evidence="1">
    <location>
        <begin position="434"/>
        <end position="486"/>
    </location>
</feature>
<dbReference type="InterPro" id="IPR013212">
    <property type="entry name" value="Mad3/Bub1_I"/>
</dbReference>
<dbReference type="SMART" id="SM00777">
    <property type="entry name" value="Mad3_BUB1_I"/>
    <property type="match status" value="1"/>
</dbReference>
<dbReference type="InParanoid" id="A0A0H2RNZ9"/>
<feature type="domain" description="BUB1 N-terminal" evidence="2">
    <location>
        <begin position="69"/>
        <end position="235"/>
    </location>
</feature>
<dbReference type="InterPro" id="IPR015661">
    <property type="entry name" value="Bub1/Mad3"/>
</dbReference>
<dbReference type="STRING" id="27342.A0A0H2RNZ9"/>
<dbReference type="GO" id="GO:0004672">
    <property type="term" value="F:protein kinase activity"/>
    <property type="evidence" value="ECO:0007669"/>
    <property type="project" value="TreeGrafter"/>
</dbReference>
<dbReference type="GO" id="GO:0032991">
    <property type="term" value="C:protein-containing complex"/>
    <property type="evidence" value="ECO:0007669"/>
    <property type="project" value="UniProtKB-ARBA"/>
</dbReference>
<feature type="compositionally biased region" description="Basic and acidic residues" evidence="1">
    <location>
        <begin position="354"/>
        <end position="366"/>
    </location>
</feature>
<dbReference type="GO" id="GO:0051754">
    <property type="term" value="P:meiotic sister chromatid cohesion, centromeric"/>
    <property type="evidence" value="ECO:0007669"/>
    <property type="project" value="TreeGrafter"/>
</dbReference>
<proteinExistence type="predicted"/>
<gene>
    <name evidence="3" type="ORF">SCHPADRAFT_873660</name>
</gene>
<dbReference type="GO" id="GO:0007094">
    <property type="term" value="P:mitotic spindle assembly checkpoint signaling"/>
    <property type="evidence" value="ECO:0007669"/>
    <property type="project" value="InterPro"/>
</dbReference>
<dbReference type="Proteomes" id="UP000053477">
    <property type="component" value="Unassembled WGS sequence"/>
</dbReference>
<feature type="compositionally biased region" description="Low complexity" evidence="1">
    <location>
        <begin position="257"/>
        <end position="280"/>
    </location>
</feature>
<dbReference type="Gene3D" id="1.25.40.430">
    <property type="match status" value="1"/>
</dbReference>
<dbReference type="PROSITE" id="PS51489">
    <property type="entry name" value="BUB1_N"/>
    <property type="match status" value="1"/>
</dbReference>
<organism evidence="3 4">
    <name type="scientific">Schizopora paradoxa</name>
    <dbReference type="NCBI Taxonomy" id="27342"/>
    <lineage>
        <taxon>Eukaryota</taxon>
        <taxon>Fungi</taxon>
        <taxon>Dikarya</taxon>
        <taxon>Basidiomycota</taxon>
        <taxon>Agaricomycotina</taxon>
        <taxon>Agaricomycetes</taxon>
        <taxon>Hymenochaetales</taxon>
        <taxon>Schizoporaceae</taxon>
        <taxon>Schizopora</taxon>
    </lineage>
</organism>
<evidence type="ECO:0000313" key="4">
    <source>
        <dbReference type="Proteomes" id="UP000053477"/>
    </source>
</evidence>
<name>A0A0H2RNZ9_9AGAM</name>
<sequence>MSNENIEAIEDTDDSNVVIDCDVLEASKENIQPLASGRRVTTLASVLATPHGQRDARLAATRARLRAQVDAALASEDEEADDNDEPDEALPAYVHLVNWTVEHYPQGHSAESGILELLEEATRVLKERKGCKGDARYLRLWVMYARYVDRPEVIYEYLLANDIGTAWAALYEEYAMVLERDGRRTRADEIFLLGIARRAEPFDHLQNRHRDFQMRMMTTAGVPSTDSDPAPPAQTPASTTTASPRRTVLGSVPIPAAPTSSSSTRRSGTTGRTGTGPARSDTSDIFSAPAPPTRASSSSSSQNGRRLEIFDDAAEEGPERAAGNAWPSLEPRKTRIKENVRDVEKMGGAVMKPKGSDAKRATEAKKRNASAAKGKLVVFSDEDEVEEPAGRSVATAALKTPAASSKKKASSFAILEDTESESPVVPATPKFELFTDEDNTPMSGSSSSGSLAPGSVMRAKAVQPGLASSEAEALRRDPFKNYTKDN</sequence>
<dbReference type="OrthoDB" id="248495at2759"/>
<protein>
    <recommendedName>
        <fullName evidence="2">BUB1 N-terminal domain-containing protein</fullName>
    </recommendedName>
</protein>
<dbReference type="PANTHER" id="PTHR14030:SF4">
    <property type="entry name" value="BUB1 KINASE, ISOFORM A-RELATED"/>
    <property type="match status" value="1"/>
</dbReference>
<feature type="compositionally biased region" description="Low complexity" evidence="1">
    <location>
        <begin position="394"/>
        <end position="404"/>
    </location>
</feature>
<evidence type="ECO:0000256" key="1">
    <source>
        <dbReference type="SAM" id="MobiDB-lite"/>
    </source>
</evidence>
<evidence type="ECO:0000259" key="2">
    <source>
        <dbReference type="PROSITE" id="PS51489"/>
    </source>
</evidence>
<feature type="compositionally biased region" description="Low complexity" evidence="1">
    <location>
        <begin position="235"/>
        <end position="244"/>
    </location>
</feature>
<feature type="region of interest" description="Disordered" evidence="1">
    <location>
        <begin position="220"/>
        <end position="409"/>
    </location>
</feature>
<reference evidence="3 4" key="1">
    <citation type="submission" date="2015-04" db="EMBL/GenBank/DDBJ databases">
        <title>Complete genome sequence of Schizopora paradoxa KUC8140, a cosmopolitan wood degrader in East Asia.</title>
        <authorList>
            <consortium name="DOE Joint Genome Institute"/>
            <person name="Min B."/>
            <person name="Park H."/>
            <person name="Jang Y."/>
            <person name="Kim J.-J."/>
            <person name="Kim K.H."/>
            <person name="Pangilinan J."/>
            <person name="Lipzen A."/>
            <person name="Riley R."/>
            <person name="Grigoriev I.V."/>
            <person name="Spatafora J.W."/>
            <person name="Choi I.-G."/>
        </authorList>
    </citation>
    <scope>NUCLEOTIDE SEQUENCE [LARGE SCALE GENOMIC DNA]</scope>
    <source>
        <strain evidence="3 4">KUC8140</strain>
    </source>
</reference>
<accession>A0A0H2RNZ9</accession>
<evidence type="ECO:0000313" key="3">
    <source>
        <dbReference type="EMBL" id="KLO13705.1"/>
    </source>
</evidence>
<dbReference type="EMBL" id="KQ085955">
    <property type="protein sequence ID" value="KLO13705.1"/>
    <property type="molecule type" value="Genomic_DNA"/>
</dbReference>
<dbReference type="FunCoup" id="A0A0H2RNZ9">
    <property type="interactions" value="156"/>
</dbReference>
<feature type="compositionally biased region" description="Basic and acidic residues" evidence="1">
    <location>
        <begin position="472"/>
        <end position="486"/>
    </location>
</feature>
<feature type="compositionally biased region" description="Basic and acidic residues" evidence="1">
    <location>
        <begin position="330"/>
        <end position="345"/>
    </location>
</feature>
<keyword evidence="4" id="KW-1185">Reference proteome</keyword>